<gene>
    <name evidence="1" type="ORF">MML48_6g00012871</name>
</gene>
<evidence type="ECO:0000313" key="2">
    <source>
        <dbReference type="Proteomes" id="UP001056778"/>
    </source>
</evidence>
<organism evidence="1 2">
    <name type="scientific">Holotrichia oblita</name>
    <name type="common">Chafer beetle</name>
    <dbReference type="NCBI Taxonomy" id="644536"/>
    <lineage>
        <taxon>Eukaryota</taxon>
        <taxon>Metazoa</taxon>
        <taxon>Ecdysozoa</taxon>
        <taxon>Arthropoda</taxon>
        <taxon>Hexapoda</taxon>
        <taxon>Insecta</taxon>
        <taxon>Pterygota</taxon>
        <taxon>Neoptera</taxon>
        <taxon>Endopterygota</taxon>
        <taxon>Coleoptera</taxon>
        <taxon>Polyphaga</taxon>
        <taxon>Scarabaeiformia</taxon>
        <taxon>Scarabaeidae</taxon>
        <taxon>Melolonthinae</taxon>
        <taxon>Holotrichia</taxon>
    </lineage>
</organism>
<proteinExistence type="predicted"/>
<comment type="caution">
    <text evidence="1">The sequence shown here is derived from an EMBL/GenBank/DDBJ whole genome shotgun (WGS) entry which is preliminary data.</text>
</comment>
<dbReference type="Proteomes" id="UP001056778">
    <property type="component" value="Chromosome 6"/>
</dbReference>
<keyword evidence="2" id="KW-1185">Reference proteome</keyword>
<protein>
    <submittedName>
        <fullName evidence="1">Cytochrome p450</fullName>
    </submittedName>
</protein>
<sequence length="774" mass="89558">MFTESVFLNIVGAILATVILIIIFLKKRYSYWKDRGVEYIEPVIPHGNAEGLITTKSPSECLVEFYNTMKARKLKYAGIFFMTTPIFVPLDLNLIKQIMQTDFAHFTDRHSFYNDKADPLSAHIFSLTGERWRNLRVKLTPTFTSGKMKLMFPIMVKLAQEFVKTVAEESQNEPLEVKDACERFVTDVIGNCAFGIDCNSLKDPNTEFRVKGKRITDLTNSEIFVAFLSFTFPSLMKHLGGRLTPKESADFFWNVIKDTTEYREKNGVRRNDALQLLIDMMHKKGEETDNTLSFSEIAAQAFVFFIAGFETSSTLLSFVLFELSLNEDVQNRLRIEVLNRDNDEFTYEDLFEMRYLDMIALLCTETLRKYPPVPILSRVCTKDYKVPDSDVILKENEEVNISVWGIHYDPEYYPDPQKFDPTRFTDENKSKRHQFAFLPFGEGPRICIGLRFGMMQVKVGLALLITNFKFKLNPRTVLPIRLDPKNFMTEILEEPCNQSKQWISRGIRKSCKTKRELFQLCKMFPHNSTIKNYYTKYAGMLRVIIEAAKKLTFEKSINRSNNVVKTTWNIIKQETKSYLNFANIAIHDEPDEVMEDPSVKRYSHWKDRGIEYIEPIIPYGNSKGSFVKKSLGEWMIEFYSAMKARNVKHAGCYFMITPIYVPIDLDLIKQILQTDFVHFTDHRSFYNDKSDPLSAHIFSLKGQRWRNLRVKLTPTFTSGKMKLMFPIIAKISEELVKIVSDECQKGAMDVKDISGRFTTDVIGNCAFGIDPIGI</sequence>
<accession>A0ACB9SZT0</accession>
<reference evidence="1" key="1">
    <citation type="submission" date="2022-04" db="EMBL/GenBank/DDBJ databases">
        <title>Chromosome-scale genome assembly of Holotrichia oblita Faldermann.</title>
        <authorList>
            <person name="Rongchong L."/>
        </authorList>
    </citation>
    <scope>NUCLEOTIDE SEQUENCE</scope>
    <source>
        <strain evidence="1">81SQS9</strain>
    </source>
</reference>
<evidence type="ECO:0000313" key="1">
    <source>
        <dbReference type="EMBL" id="KAI4460042.1"/>
    </source>
</evidence>
<dbReference type="EMBL" id="CM043020">
    <property type="protein sequence ID" value="KAI4460042.1"/>
    <property type="molecule type" value="Genomic_DNA"/>
</dbReference>
<name>A0ACB9SZT0_HOLOL</name>